<name>A0AAV8S585_9ROSI</name>
<evidence type="ECO:0000256" key="4">
    <source>
        <dbReference type="ARBA" id="ARBA00035526"/>
    </source>
</evidence>
<dbReference type="Proteomes" id="UP001159364">
    <property type="component" value="Unassembled WGS sequence"/>
</dbReference>
<evidence type="ECO:0000313" key="6">
    <source>
        <dbReference type="EMBL" id="KAJ8747341.1"/>
    </source>
</evidence>
<keyword evidence="7" id="KW-1185">Reference proteome</keyword>
<dbReference type="InterPro" id="IPR016180">
    <property type="entry name" value="Ribosomal_uL16_dom"/>
</dbReference>
<dbReference type="CDD" id="cd01433">
    <property type="entry name" value="Ribosomal_L16_L10e"/>
    <property type="match status" value="1"/>
</dbReference>
<keyword evidence="2 5" id="KW-0689">Ribosomal protein</keyword>
<dbReference type="GO" id="GO:0005762">
    <property type="term" value="C:mitochondrial large ribosomal subunit"/>
    <property type="evidence" value="ECO:0007669"/>
    <property type="project" value="TreeGrafter"/>
</dbReference>
<dbReference type="NCBIfam" id="TIGR01164">
    <property type="entry name" value="rplP_bact"/>
    <property type="match status" value="1"/>
</dbReference>
<dbReference type="AlphaFoldDB" id="A0AAV8S585"/>
<dbReference type="GO" id="GO:0032543">
    <property type="term" value="P:mitochondrial translation"/>
    <property type="evidence" value="ECO:0007669"/>
    <property type="project" value="TreeGrafter"/>
</dbReference>
<evidence type="ECO:0000256" key="5">
    <source>
        <dbReference type="RuleBase" id="RU004413"/>
    </source>
</evidence>
<dbReference type="FunFam" id="3.90.1170.10:FF:000001">
    <property type="entry name" value="50S ribosomal protein L16"/>
    <property type="match status" value="1"/>
</dbReference>
<proteinExistence type="inferred from homology"/>
<evidence type="ECO:0000256" key="3">
    <source>
        <dbReference type="ARBA" id="ARBA00023274"/>
    </source>
</evidence>
<dbReference type="HAMAP" id="MF_01342">
    <property type="entry name" value="Ribosomal_uL16"/>
    <property type="match status" value="1"/>
</dbReference>
<evidence type="ECO:0000256" key="2">
    <source>
        <dbReference type="ARBA" id="ARBA00022980"/>
    </source>
</evidence>
<dbReference type="GO" id="GO:0019843">
    <property type="term" value="F:rRNA binding"/>
    <property type="evidence" value="ECO:0007669"/>
    <property type="project" value="InterPro"/>
</dbReference>
<gene>
    <name evidence="6" type="ORF">K2173_012921</name>
</gene>
<evidence type="ECO:0000256" key="1">
    <source>
        <dbReference type="ARBA" id="ARBA00008931"/>
    </source>
</evidence>
<dbReference type="Pfam" id="PF00252">
    <property type="entry name" value="Ribosomal_L16"/>
    <property type="match status" value="1"/>
</dbReference>
<sequence length="258" mass="28387">MALAGLTRNLKANKKLMYSPVSGFQHFIQRSTPEMGTLARTLSTPLRGNSSATATSVQLPFSVANLSTVLCAETESSVNLIPSLGILPNAIGTLRDSCIEVWTRVKNKMWVHYMDFFIANYNPQHLKFPKQRRGTIKGVSSGGGNHICFGNFGLQALEPAWITSKQIEAGRRAMTQLIRRGGGKIWIRTVPHKSVTAKPTEVRMGRGKGAIKYWVAVVKPGKVLYEVGGVHENIAREAITLAASKMPIQTRFVVSRIR</sequence>
<dbReference type="InterPro" id="IPR047873">
    <property type="entry name" value="Ribosomal_uL16"/>
</dbReference>
<dbReference type="PANTHER" id="PTHR12220">
    <property type="entry name" value="50S/60S RIBOSOMAL PROTEIN L16"/>
    <property type="match status" value="1"/>
</dbReference>
<reference evidence="6 7" key="1">
    <citation type="submission" date="2021-09" db="EMBL/GenBank/DDBJ databases">
        <title>Genomic insights and catalytic innovation underlie evolution of tropane alkaloids biosynthesis.</title>
        <authorList>
            <person name="Wang Y.-J."/>
            <person name="Tian T."/>
            <person name="Huang J.-P."/>
            <person name="Huang S.-X."/>
        </authorList>
    </citation>
    <scope>NUCLEOTIDE SEQUENCE [LARGE SCALE GENOMIC DNA]</scope>
    <source>
        <strain evidence="6">KIB-2018</strain>
        <tissue evidence="6">Leaf</tissue>
    </source>
</reference>
<dbReference type="InterPro" id="IPR036920">
    <property type="entry name" value="Ribosomal_uL16_sf"/>
</dbReference>
<dbReference type="PRINTS" id="PR00060">
    <property type="entry name" value="RIBOSOMALL16"/>
</dbReference>
<dbReference type="InterPro" id="IPR000114">
    <property type="entry name" value="Ribosomal_uL16_bact-type"/>
</dbReference>
<dbReference type="EMBL" id="JAIWQS010000188">
    <property type="protein sequence ID" value="KAJ8747341.1"/>
    <property type="molecule type" value="Genomic_DNA"/>
</dbReference>
<dbReference type="SUPFAM" id="SSF54686">
    <property type="entry name" value="Ribosomal protein L16p/L10e"/>
    <property type="match status" value="1"/>
</dbReference>
<accession>A0AAV8S585</accession>
<dbReference type="PANTHER" id="PTHR12220:SF22">
    <property type="entry name" value="RIBOSOMAL PROTEIN L16-RELATED"/>
    <property type="match status" value="1"/>
</dbReference>
<dbReference type="PROSITE" id="PS00701">
    <property type="entry name" value="RIBOSOMAL_L16_2"/>
    <property type="match status" value="1"/>
</dbReference>
<keyword evidence="3 5" id="KW-0687">Ribonucleoprotein</keyword>
<dbReference type="Gene3D" id="3.90.1170.10">
    <property type="entry name" value="Ribosomal protein L10e/L16"/>
    <property type="match status" value="1"/>
</dbReference>
<protein>
    <recommendedName>
        <fullName evidence="4">50S ribosomal protein L16, chloroplastic</fullName>
    </recommendedName>
</protein>
<dbReference type="InterPro" id="IPR020798">
    <property type="entry name" value="Ribosomal_uL16_CS"/>
</dbReference>
<comment type="similarity">
    <text evidence="1 5">Belongs to the universal ribosomal protein uL16 family.</text>
</comment>
<dbReference type="GO" id="GO:0003735">
    <property type="term" value="F:structural constituent of ribosome"/>
    <property type="evidence" value="ECO:0007669"/>
    <property type="project" value="InterPro"/>
</dbReference>
<comment type="caution">
    <text evidence="6">The sequence shown here is derived from an EMBL/GenBank/DDBJ whole genome shotgun (WGS) entry which is preliminary data.</text>
</comment>
<evidence type="ECO:0000313" key="7">
    <source>
        <dbReference type="Proteomes" id="UP001159364"/>
    </source>
</evidence>
<organism evidence="6 7">
    <name type="scientific">Erythroxylum novogranatense</name>
    <dbReference type="NCBI Taxonomy" id="1862640"/>
    <lineage>
        <taxon>Eukaryota</taxon>
        <taxon>Viridiplantae</taxon>
        <taxon>Streptophyta</taxon>
        <taxon>Embryophyta</taxon>
        <taxon>Tracheophyta</taxon>
        <taxon>Spermatophyta</taxon>
        <taxon>Magnoliopsida</taxon>
        <taxon>eudicotyledons</taxon>
        <taxon>Gunneridae</taxon>
        <taxon>Pentapetalae</taxon>
        <taxon>rosids</taxon>
        <taxon>fabids</taxon>
        <taxon>Malpighiales</taxon>
        <taxon>Erythroxylaceae</taxon>
        <taxon>Erythroxylum</taxon>
    </lineage>
</organism>